<keyword evidence="1" id="KW-1133">Transmembrane helix</keyword>
<reference evidence="2" key="1">
    <citation type="submission" date="2019-11" db="EMBL/GenBank/DDBJ databases">
        <authorList>
            <person name="Feng L."/>
        </authorList>
    </citation>
    <scope>NUCLEOTIDE SEQUENCE</scope>
    <source>
        <strain evidence="2">CAmalonaticusLFYP1</strain>
    </source>
</reference>
<feature type="transmembrane region" description="Helical" evidence="1">
    <location>
        <begin position="38"/>
        <end position="59"/>
    </location>
</feature>
<dbReference type="EMBL" id="CACRTI010000002">
    <property type="protein sequence ID" value="VYS86217.1"/>
    <property type="molecule type" value="Genomic_DNA"/>
</dbReference>
<evidence type="ECO:0000313" key="2">
    <source>
        <dbReference type="EMBL" id="VYS86217.1"/>
    </source>
</evidence>
<name>A0A6N2RYU6_CITAM</name>
<evidence type="ECO:0000256" key="1">
    <source>
        <dbReference type="SAM" id="Phobius"/>
    </source>
</evidence>
<feature type="transmembrane region" description="Helical" evidence="1">
    <location>
        <begin position="7"/>
        <end position="26"/>
    </location>
</feature>
<organism evidence="2">
    <name type="scientific">Citrobacter amalonaticus</name>
    <dbReference type="NCBI Taxonomy" id="35703"/>
    <lineage>
        <taxon>Bacteria</taxon>
        <taxon>Pseudomonadati</taxon>
        <taxon>Pseudomonadota</taxon>
        <taxon>Gammaproteobacteria</taxon>
        <taxon>Enterobacterales</taxon>
        <taxon>Enterobacteriaceae</taxon>
        <taxon>Citrobacter</taxon>
    </lineage>
</organism>
<keyword evidence="1" id="KW-0812">Transmembrane</keyword>
<proteinExistence type="predicted"/>
<sequence length="60" mass="6686">MSKRLLCAKSGCLVVLTILHIVGKFYRPPRVIATRQLLISWISNSLLVCISKLTNYLGLA</sequence>
<accession>A0A6N2RYU6</accession>
<gene>
    <name evidence="2" type="ORF">CALFYP1_01864</name>
</gene>
<protein>
    <submittedName>
        <fullName evidence="2">Uncharacterized protein</fullName>
    </submittedName>
</protein>
<dbReference type="AlphaFoldDB" id="A0A6N2RYU6"/>
<keyword evidence="1" id="KW-0472">Membrane</keyword>